<keyword evidence="4 7" id="KW-0812">Transmembrane</keyword>
<dbReference type="EMBL" id="FMZX01000005">
    <property type="protein sequence ID" value="SDD23342.1"/>
    <property type="molecule type" value="Genomic_DNA"/>
</dbReference>
<keyword evidence="3 7" id="KW-0997">Cell inner membrane</keyword>
<dbReference type="AlphaFoldDB" id="A0A1G6T2I8"/>
<dbReference type="Pfam" id="PF06808">
    <property type="entry name" value="DctM"/>
    <property type="match status" value="1"/>
</dbReference>
<comment type="subcellular location">
    <subcellularLocation>
        <location evidence="1 7">Cell inner membrane</location>
        <topology evidence="1 7">Multi-pass membrane protein</topology>
    </subcellularLocation>
</comment>
<evidence type="ECO:0000256" key="5">
    <source>
        <dbReference type="ARBA" id="ARBA00022989"/>
    </source>
</evidence>
<feature type="transmembrane region" description="Helical" evidence="7">
    <location>
        <begin position="14"/>
        <end position="40"/>
    </location>
</feature>
<evidence type="ECO:0000313" key="9">
    <source>
        <dbReference type="EMBL" id="SDD23342.1"/>
    </source>
</evidence>
<organism evidence="9 10">
    <name type="scientific">Belnapia rosea</name>
    <dbReference type="NCBI Taxonomy" id="938405"/>
    <lineage>
        <taxon>Bacteria</taxon>
        <taxon>Pseudomonadati</taxon>
        <taxon>Pseudomonadota</taxon>
        <taxon>Alphaproteobacteria</taxon>
        <taxon>Acetobacterales</taxon>
        <taxon>Roseomonadaceae</taxon>
        <taxon>Belnapia</taxon>
    </lineage>
</organism>
<dbReference type="GO" id="GO:0022857">
    <property type="term" value="F:transmembrane transporter activity"/>
    <property type="evidence" value="ECO:0007669"/>
    <property type="project" value="UniProtKB-UniRule"/>
</dbReference>
<comment type="subunit">
    <text evidence="7">The complex comprises the extracytoplasmic solute receptor protein and the two transmembrane proteins.</text>
</comment>
<evidence type="ECO:0000259" key="8">
    <source>
        <dbReference type="Pfam" id="PF06808"/>
    </source>
</evidence>
<dbReference type="InterPro" id="IPR010656">
    <property type="entry name" value="DctM"/>
</dbReference>
<sequence>MSIELITVLLFGSFLLLMVAGVPLVFSLGGSAVIGTYFLWGPDALYAVGIRTFSSATSFVLLAIPMFIFMGAMLERSGIASDLYAMMQKWLGAVRGGLAVGTIFVCTIFAALVGVSGAATVTMGLVALPSMLNHNYDKGISLGSIAAGGALGVLIPPSVLMIVLGLYTNTSVGMLFMGGITAGLVLVALFTIYILVVSAIWPHLGPAVPVHERASFPEKLVALRSVILPIVLVMVVLGSIIAGAATPSEAAGLGAFGATLCALVKGRLTWTALYESCKITLRLSCMVMWIVFAAAIFTSLYAAVGADQLVRDALSLLPGGKWGVLIGMQVIWIIMGCFLDPIGIMILTAPLFFPIAAQLGFDPVWLGVLFVVNMEMAFLTPPFGFNLFYLRSVAPANVTMADIYRSVGPFVAMQALALALMMIFPGLITWLPYTLMR</sequence>
<dbReference type="NCBIfam" id="TIGR00786">
    <property type="entry name" value="dctM"/>
    <property type="match status" value="1"/>
</dbReference>
<feature type="transmembrane region" description="Helical" evidence="7">
    <location>
        <begin position="52"/>
        <end position="74"/>
    </location>
</feature>
<feature type="transmembrane region" description="Helical" evidence="7">
    <location>
        <begin position="364"/>
        <end position="390"/>
    </location>
</feature>
<feature type="transmembrane region" description="Helical" evidence="7">
    <location>
        <begin position="280"/>
        <end position="304"/>
    </location>
</feature>
<keyword evidence="2" id="KW-1003">Cell membrane</keyword>
<gene>
    <name evidence="9" type="ORF">SAMN04487779_1005267</name>
</gene>
<keyword evidence="6 7" id="KW-0472">Membrane</keyword>
<keyword evidence="10" id="KW-1185">Reference proteome</keyword>
<evidence type="ECO:0000256" key="2">
    <source>
        <dbReference type="ARBA" id="ARBA00022475"/>
    </source>
</evidence>
<feature type="transmembrane region" description="Helical" evidence="7">
    <location>
        <begin position="324"/>
        <end position="352"/>
    </location>
</feature>
<dbReference type="STRING" id="938405.SAMN02927895_02303"/>
<evidence type="ECO:0000256" key="7">
    <source>
        <dbReference type="RuleBase" id="RU369079"/>
    </source>
</evidence>
<dbReference type="GO" id="GO:0005886">
    <property type="term" value="C:plasma membrane"/>
    <property type="evidence" value="ECO:0007669"/>
    <property type="project" value="UniProtKB-SubCell"/>
</dbReference>
<comment type="function">
    <text evidence="7">Part of the tripartite ATP-independent periplasmic (TRAP) transport system.</text>
</comment>
<keyword evidence="5 7" id="KW-1133">Transmembrane helix</keyword>
<reference evidence="9 10" key="1">
    <citation type="submission" date="2016-10" db="EMBL/GenBank/DDBJ databases">
        <authorList>
            <person name="de Groot N.N."/>
        </authorList>
    </citation>
    <scope>NUCLEOTIDE SEQUENCE [LARGE SCALE GENOMIC DNA]</scope>
    <source>
        <strain evidence="9 10">CPCC 100156</strain>
    </source>
</reference>
<dbReference type="RefSeq" id="WP_090563698.1">
    <property type="nucleotide sequence ID" value="NZ_FMXZ01000005.1"/>
</dbReference>
<feature type="domain" description="TRAP C4-dicarboxylate transport system permease DctM subunit" evidence="8">
    <location>
        <begin position="11"/>
        <end position="427"/>
    </location>
</feature>
<evidence type="ECO:0000256" key="1">
    <source>
        <dbReference type="ARBA" id="ARBA00004429"/>
    </source>
</evidence>
<dbReference type="Proteomes" id="UP000198925">
    <property type="component" value="Unassembled WGS sequence"/>
</dbReference>
<accession>A0A1G6T2I8</accession>
<dbReference type="PANTHER" id="PTHR33362">
    <property type="entry name" value="SIALIC ACID TRAP TRANSPORTER PERMEASE PROTEIN SIAT-RELATED"/>
    <property type="match status" value="1"/>
</dbReference>
<feature type="transmembrane region" description="Helical" evidence="7">
    <location>
        <begin position="410"/>
        <end position="433"/>
    </location>
</feature>
<dbReference type="PIRSF" id="PIRSF006066">
    <property type="entry name" value="HI0050"/>
    <property type="match status" value="1"/>
</dbReference>
<dbReference type="PANTHER" id="PTHR33362:SF7">
    <property type="entry name" value="SLL1103 PROTEIN"/>
    <property type="match status" value="1"/>
</dbReference>
<dbReference type="InterPro" id="IPR004681">
    <property type="entry name" value="TRAP_DctM"/>
</dbReference>
<feature type="transmembrane region" description="Helical" evidence="7">
    <location>
        <begin position="250"/>
        <end position="268"/>
    </location>
</feature>
<feature type="transmembrane region" description="Helical" evidence="7">
    <location>
        <begin position="94"/>
        <end position="127"/>
    </location>
</feature>
<proteinExistence type="inferred from homology"/>
<protein>
    <recommendedName>
        <fullName evidence="7">TRAP transporter large permease protein</fullName>
    </recommendedName>
</protein>
<evidence type="ECO:0000256" key="3">
    <source>
        <dbReference type="ARBA" id="ARBA00022519"/>
    </source>
</evidence>
<dbReference type="OrthoDB" id="7339120at2"/>
<feature type="transmembrane region" description="Helical" evidence="7">
    <location>
        <begin position="139"/>
        <end position="167"/>
    </location>
</feature>
<feature type="transmembrane region" description="Helical" evidence="7">
    <location>
        <begin position="221"/>
        <end position="244"/>
    </location>
</feature>
<keyword evidence="7" id="KW-0813">Transport</keyword>
<name>A0A1G6T2I8_9PROT</name>
<evidence type="ECO:0000256" key="4">
    <source>
        <dbReference type="ARBA" id="ARBA00022692"/>
    </source>
</evidence>
<evidence type="ECO:0000313" key="10">
    <source>
        <dbReference type="Proteomes" id="UP000198925"/>
    </source>
</evidence>
<comment type="similarity">
    <text evidence="7">Belongs to the TRAP transporter large permease family.</text>
</comment>
<feature type="transmembrane region" description="Helical" evidence="7">
    <location>
        <begin position="173"/>
        <end position="201"/>
    </location>
</feature>
<evidence type="ECO:0000256" key="6">
    <source>
        <dbReference type="ARBA" id="ARBA00023136"/>
    </source>
</evidence>